<dbReference type="GO" id="GO:0005829">
    <property type="term" value="C:cytosol"/>
    <property type="evidence" value="ECO:0007669"/>
    <property type="project" value="TreeGrafter"/>
</dbReference>
<feature type="domain" description="Enoyl reductase (ER)" evidence="5">
    <location>
        <begin position="72"/>
        <end position="381"/>
    </location>
</feature>
<dbReference type="PANTHER" id="PTHR48106">
    <property type="entry name" value="QUINONE OXIDOREDUCTASE PIG3-RELATED"/>
    <property type="match status" value="1"/>
</dbReference>
<reference evidence="6 7" key="1">
    <citation type="journal article" date="2017" name="G3 (Bethesda)">
        <title>First Draft Genome Sequence of the Pathogenic Fungus Lomentospora prolificans (Formerly Scedosporium prolificans).</title>
        <authorList>
            <person name="Luo R."/>
            <person name="Zimin A."/>
            <person name="Workman R."/>
            <person name="Fan Y."/>
            <person name="Pertea G."/>
            <person name="Grossman N."/>
            <person name="Wear M.P."/>
            <person name="Jia B."/>
            <person name="Miller H."/>
            <person name="Casadevall A."/>
            <person name="Timp W."/>
            <person name="Zhang S.X."/>
            <person name="Salzberg S.L."/>
        </authorList>
    </citation>
    <scope>NUCLEOTIDE SEQUENCE [LARGE SCALE GENOMIC DNA]</scope>
    <source>
        <strain evidence="6 7">JHH-5317</strain>
    </source>
</reference>
<dbReference type="STRING" id="41688.A0A2N3N4G7"/>
<dbReference type="OrthoDB" id="48317at2759"/>
<dbReference type="SUPFAM" id="SSF50129">
    <property type="entry name" value="GroES-like"/>
    <property type="match status" value="1"/>
</dbReference>
<dbReference type="GO" id="GO:0003960">
    <property type="term" value="F:quinone reductase (NADPH) activity"/>
    <property type="evidence" value="ECO:0007669"/>
    <property type="project" value="InterPro"/>
</dbReference>
<dbReference type="CDD" id="cd05286">
    <property type="entry name" value="QOR2"/>
    <property type="match status" value="1"/>
</dbReference>
<organism evidence="6 7">
    <name type="scientific">Lomentospora prolificans</name>
    <dbReference type="NCBI Taxonomy" id="41688"/>
    <lineage>
        <taxon>Eukaryota</taxon>
        <taxon>Fungi</taxon>
        <taxon>Dikarya</taxon>
        <taxon>Ascomycota</taxon>
        <taxon>Pezizomycotina</taxon>
        <taxon>Sordariomycetes</taxon>
        <taxon>Hypocreomycetidae</taxon>
        <taxon>Microascales</taxon>
        <taxon>Microascaceae</taxon>
        <taxon>Lomentospora</taxon>
    </lineage>
</organism>
<dbReference type="PANTHER" id="PTHR48106:SF13">
    <property type="entry name" value="QUINONE OXIDOREDUCTASE-RELATED"/>
    <property type="match status" value="1"/>
</dbReference>
<evidence type="ECO:0000313" key="6">
    <source>
        <dbReference type="EMBL" id="PKS07330.1"/>
    </source>
</evidence>
<keyword evidence="2" id="KW-0560">Oxidoreductase</keyword>
<evidence type="ECO:0000259" key="5">
    <source>
        <dbReference type="SMART" id="SM00829"/>
    </source>
</evidence>
<keyword evidence="7" id="KW-1185">Reference proteome</keyword>
<dbReference type="SMART" id="SM00829">
    <property type="entry name" value="PKS_ER"/>
    <property type="match status" value="1"/>
</dbReference>
<evidence type="ECO:0000313" key="7">
    <source>
        <dbReference type="Proteomes" id="UP000233524"/>
    </source>
</evidence>
<sequence length="384" mass="40955">MIFRVVSRPVGSLLKARKSPNSLVPPKGFGFTIFTCNLSRSSNPYSRSFTNTTATMAPTPATMKAIVVDEHGDATAMKVKNIPVPEPNEGEVLIRNAYAGVNFIDTYFRTGLYKAPLPLTPGREGSGTVAAVHPSVSGINVGDKVVYFSNNGSYAAYTIANVAKVLKLPAGLDEKTAAATLLQGLTAWTFVREAGRVQPGDWVLVHAAAGGVGSLLTQMLHAVGAKVIATAGSEEKCKLAKSYGADWVIQSKDEDVVAKVKEITDGHGVDVIFDGVGKATFDSDLEMIARKGTLIVFGNASGAVPPFDILRLGAKNVKIARPVVNNYVATREEFERYAGVLFDLVITGKVSVKVHEVYSLEDATKAHQDLEGRKTTGKLLLKCD</sequence>
<gene>
    <name evidence="6" type="ORF">jhhlp_005932</name>
</gene>
<dbReference type="Pfam" id="PF08240">
    <property type="entry name" value="ADH_N"/>
    <property type="match status" value="1"/>
</dbReference>
<evidence type="ECO:0000256" key="4">
    <source>
        <dbReference type="ARBA" id="ARBA00070796"/>
    </source>
</evidence>
<dbReference type="InterPro" id="IPR020843">
    <property type="entry name" value="ER"/>
</dbReference>
<dbReference type="AlphaFoldDB" id="A0A2N3N4G7"/>
<proteinExistence type="predicted"/>
<dbReference type="InterPro" id="IPR013149">
    <property type="entry name" value="ADH-like_C"/>
</dbReference>
<dbReference type="GO" id="GO:0070402">
    <property type="term" value="F:NADPH binding"/>
    <property type="evidence" value="ECO:0007669"/>
    <property type="project" value="TreeGrafter"/>
</dbReference>
<evidence type="ECO:0000256" key="2">
    <source>
        <dbReference type="ARBA" id="ARBA00023002"/>
    </source>
</evidence>
<keyword evidence="1" id="KW-0521">NADP</keyword>
<dbReference type="InParanoid" id="A0A2N3N4G7"/>
<dbReference type="SUPFAM" id="SSF51735">
    <property type="entry name" value="NAD(P)-binding Rossmann-fold domains"/>
    <property type="match status" value="1"/>
</dbReference>
<dbReference type="InterPro" id="IPR013154">
    <property type="entry name" value="ADH-like_N"/>
</dbReference>
<protein>
    <recommendedName>
        <fullName evidence="4">Probable quinone oxidoreductase</fullName>
    </recommendedName>
    <alternativeName>
        <fullName evidence="3">NADPH:quinone reductase</fullName>
    </alternativeName>
</protein>
<dbReference type="Gene3D" id="3.90.180.10">
    <property type="entry name" value="Medium-chain alcohol dehydrogenases, catalytic domain"/>
    <property type="match status" value="1"/>
</dbReference>
<dbReference type="VEuPathDB" id="FungiDB:jhhlp_005932"/>
<dbReference type="InterPro" id="IPR011032">
    <property type="entry name" value="GroES-like_sf"/>
</dbReference>
<evidence type="ECO:0000256" key="1">
    <source>
        <dbReference type="ARBA" id="ARBA00022857"/>
    </source>
</evidence>
<accession>A0A2N3N4G7</accession>
<dbReference type="FunCoup" id="A0A2N3N4G7">
    <property type="interactions" value="618"/>
</dbReference>
<dbReference type="GO" id="GO:0035925">
    <property type="term" value="F:mRNA 3'-UTR AU-rich region binding"/>
    <property type="evidence" value="ECO:0007669"/>
    <property type="project" value="TreeGrafter"/>
</dbReference>
<comment type="caution">
    <text evidence="6">The sequence shown here is derived from an EMBL/GenBank/DDBJ whole genome shotgun (WGS) entry which is preliminary data.</text>
</comment>
<dbReference type="Pfam" id="PF00107">
    <property type="entry name" value="ADH_zinc_N"/>
    <property type="match status" value="1"/>
</dbReference>
<dbReference type="Gene3D" id="3.40.50.720">
    <property type="entry name" value="NAD(P)-binding Rossmann-like Domain"/>
    <property type="match status" value="1"/>
</dbReference>
<dbReference type="InterPro" id="IPR036291">
    <property type="entry name" value="NAD(P)-bd_dom_sf"/>
</dbReference>
<dbReference type="EMBL" id="NLAX01000701">
    <property type="protein sequence ID" value="PKS07330.1"/>
    <property type="molecule type" value="Genomic_DNA"/>
</dbReference>
<dbReference type="FunFam" id="3.40.50.720:FF:000053">
    <property type="entry name" value="Quinone oxidoreductase 1"/>
    <property type="match status" value="1"/>
</dbReference>
<name>A0A2N3N4G7_9PEZI</name>
<evidence type="ECO:0000256" key="3">
    <source>
        <dbReference type="ARBA" id="ARBA00043088"/>
    </source>
</evidence>
<dbReference type="Proteomes" id="UP000233524">
    <property type="component" value="Unassembled WGS sequence"/>
</dbReference>
<dbReference type="InterPro" id="IPR047618">
    <property type="entry name" value="QOR-like"/>
</dbReference>